<comment type="caution">
    <text evidence="9">The sequence shown here is derived from an EMBL/GenBank/DDBJ whole genome shotgun (WGS) entry which is preliminary data.</text>
</comment>
<evidence type="ECO:0000256" key="6">
    <source>
        <dbReference type="ARBA" id="ARBA00023125"/>
    </source>
</evidence>
<dbReference type="AlphaFoldDB" id="A0A1M2URL2"/>
<dbReference type="PANTHER" id="PTHR13604:SF0">
    <property type="entry name" value="ABASIC SITE PROCESSING PROTEIN HMCES"/>
    <property type="match status" value="1"/>
</dbReference>
<protein>
    <recommendedName>
        <fullName evidence="8">Abasic site processing protein</fullName>
        <ecNumber evidence="8">3.4.-.-</ecNumber>
    </recommendedName>
</protein>
<evidence type="ECO:0000256" key="2">
    <source>
        <dbReference type="ARBA" id="ARBA00022670"/>
    </source>
</evidence>
<dbReference type="Proteomes" id="UP000183986">
    <property type="component" value="Unassembled WGS sequence"/>
</dbReference>
<dbReference type="GO" id="GO:0008233">
    <property type="term" value="F:peptidase activity"/>
    <property type="evidence" value="ECO:0007669"/>
    <property type="project" value="UniProtKB-KW"/>
</dbReference>
<evidence type="ECO:0000256" key="8">
    <source>
        <dbReference type="RuleBase" id="RU364100"/>
    </source>
</evidence>
<comment type="similarity">
    <text evidence="1 8">Belongs to the SOS response-associated peptidase family.</text>
</comment>
<dbReference type="EC" id="3.4.-.-" evidence="8"/>
<dbReference type="InterPro" id="IPR036590">
    <property type="entry name" value="SRAP-like"/>
</dbReference>
<dbReference type="GO" id="GO:0003697">
    <property type="term" value="F:single-stranded DNA binding"/>
    <property type="evidence" value="ECO:0007669"/>
    <property type="project" value="InterPro"/>
</dbReference>
<dbReference type="GO" id="GO:0106300">
    <property type="term" value="P:protein-DNA covalent cross-linking repair"/>
    <property type="evidence" value="ECO:0007669"/>
    <property type="project" value="InterPro"/>
</dbReference>
<keyword evidence="7" id="KW-0456">Lyase</keyword>
<gene>
    <name evidence="9" type="ORF">BEE62_16735</name>
</gene>
<keyword evidence="3" id="KW-0227">DNA damage</keyword>
<keyword evidence="2 8" id="KW-0645">Protease</keyword>
<dbReference type="SUPFAM" id="SSF143081">
    <property type="entry name" value="BB1717-like"/>
    <property type="match status" value="1"/>
</dbReference>
<name>A0A1M2URL2_MARNT</name>
<dbReference type="Pfam" id="PF02586">
    <property type="entry name" value="SRAP"/>
    <property type="match status" value="1"/>
</dbReference>
<evidence type="ECO:0000256" key="1">
    <source>
        <dbReference type="ARBA" id="ARBA00008136"/>
    </source>
</evidence>
<organism evidence="9 10">
    <name type="scientific">Marinobacter nauticus</name>
    <name type="common">Marinobacter hydrocarbonoclasticus</name>
    <name type="synonym">Marinobacter aquaeolei</name>
    <dbReference type="NCBI Taxonomy" id="2743"/>
    <lineage>
        <taxon>Bacteria</taxon>
        <taxon>Pseudomonadati</taxon>
        <taxon>Pseudomonadota</taxon>
        <taxon>Gammaproteobacteria</taxon>
        <taxon>Pseudomonadales</taxon>
        <taxon>Marinobacteraceae</taxon>
        <taxon>Marinobacter</taxon>
    </lineage>
</organism>
<evidence type="ECO:0000313" key="9">
    <source>
        <dbReference type="EMBL" id="OJS97965.1"/>
    </source>
</evidence>
<evidence type="ECO:0000256" key="3">
    <source>
        <dbReference type="ARBA" id="ARBA00022763"/>
    </source>
</evidence>
<evidence type="ECO:0000313" key="10">
    <source>
        <dbReference type="Proteomes" id="UP000183986"/>
    </source>
</evidence>
<evidence type="ECO:0000256" key="7">
    <source>
        <dbReference type="ARBA" id="ARBA00023239"/>
    </source>
</evidence>
<evidence type="ECO:0000256" key="5">
    <source>
        <dbReference type="ARBA" id="ARBA00023124"/>
    </source>
</evidence>
<keyword evidence="6" id="KW-0238">DNA-binding</keyword>
<proteinExistence type="inferred from homology"/>
<dbReference type="GO" id="GO:0016829">
    <property type="term" value="F:lyase activity"/>
    <property type="evidence" value="ECO:0007669"/>
    <property type="project" value="UniProtKB-KW"/>
</dbReference>
<keyword evidence="10" id="KW-1185">Reference proteome</keyword>
<dbReference type="PANTHER" id="PTHR13604">
    <property type="entry name" value="DC12-RELATED"/>
    <property type="match status" value="1"/>
</dbReference>
<dbReference type="RefSeq" id="WP_072678461.1">
    <property type="nucleotide sequence ID" value="NZ_MPKY01000004.1"/>
</dbReference>
<dbReference type="GO" id="GO:0006508">
    <property type="term" value="P:proteolysis"/>
    <property type="evidence" value="ECO:0007669"/>
    <property type="project" value="UniProtKB-KW"/>
</dbReference>
<reference evidence="9" key="1">
    <citation type="submission" date="2016-11" db="EMBL/GenBank/DDBJ databases">
        <title>Draft Genome Sequence of Marinobacter hydrocarbonoclasticus strain STW2, a polyaromatic aromatic hydrocarbon degrading and denitrifying bacterium from rhizosphere of Seagrass Enhalus acodoides.</title>
        <authorList>
            <person name="Ling J."/>
            <person name="Dong J."/>
        </authorList>
    </citation>
    <scope>NUCLEOTIDE SEQUENCE [LARGE SCALE GENOMIC DNA]</scope>
    <source>
        <strain evidence="9">STW2</strain>
    </source>
</reference>
<keyword evidence="4 8" id="KW-0378">Hydrolase</keyword>
<keyword evidence="5" id="KW-0190">Covalent protein-DNA linkage</keyword>
<sequence length="222" mass="25250">MCGRYNVTDSPEVQTLMEQLGLSGIAPRPQHNVPPGGIGEFVIEAADDRYLLPGIWSLLIEPNPNSYGFRPNPKFHTFNARSDRLTSSPLWKKVYPTKRCIIPVSAFHEWKGKQVYNIHPQNEATALAGLWQSWHFGDEQVNSFTVITLPPHPRFSHIHPKSIPLMLRPEEFDLWLDPEFHETDAFRELMRTHISAPLVCEPVRSTHDLKPVGDKEVISADG</sequence>
<evidence type="ECO:0000256" key="4">
    <source>
        <dbReference type="ARBA" id="ARBA00022801"/>
    </source>
</evidence>
<dbReference type="Gene3D" id="3.90.1680.10">
    <property type="entry name" value="SOS response associated peptidase-like"/>
    <property type="match status" value="1"/>
</dbReference>
<dbReference type="InterPro" id="IPR003738">
    <property type="entry name" value="SRAP"/>
</dbReference>
<accession>A0A1M2URL2</accession>
<dbReference type="OrthoDB" id="6192129at2"/>
<dbReference type="EMBL" id="MPKY01000004">
    <property type="protein sequence ID" value="OJS97965.1"/>
    <property type="molecule type" value="Genomic_DNA"/>
</dbReference>